<feature type="non-terminal residue" evidence="1">
    <location>
        <position position="1"/>
    </location>
</feature>
<evidence type="ECO:0000313" key="1">
    <source>
        <dbReference type="EMBL" id="KAF9442826.1"/>
    </source>
</evidence>
<sequence>QSMIIDIIATAARDGVTPLCWAFFSRPEPHIEGSFAPKDVTQVTYTTLLPVSDDTDSDIELYLRSGFENILRRRNIPVISQWPSENDIQTLVKASKGLFVYAAMVLRDV</sequence>
<dbReference type="EMBL" id="MU151562">
    <property type="protein sequence ID" value="KAF9442826.1"/>
    <property type="molecule type" value="Genomic_DNA"/>
</dbReference>
<feature type="non-terminal residue" evidence="1">
    <location>
        <position position="109"/>
    </location>
</feature>
<keyword evidence="2" id="KW-1185">Reference proteome</keyword>
<dbReference type="Proteomes" id="UP000807342">
    <property type="component" value="Unassembled WGS sequence"/>
</dbReference>
<protein>
    <submittedName>
        <fullName evidence="1">Uncharacterized protein</fullName>
    </submittedName>
</protein>
<accession>A0A9P5X3Q1</accession>
<evidence type="ECO:0000313" key="2">
    <source>
        <dbReference type="Proteomes" id="UP000807342"/>
    </source>
</evidence>
<name>A0A9P5X3Q1_9AGAR</name>
<proteinExistence type="predicted"/>
<organism evidence="1 2">
    <name type="scientific">Macrolepiota fuliginosa MF-IS2</name>
    <dbReference type="NCBI Taxonomy" id="1400762"/>
    <lineage>
        <taxon>Eukaryota</taxon>
        <taxon>Fungi</taxon>
        <taxon>Dikarya</taxon>
        <taxon>Basidiomycota</taxon>
        <taxon>Agaricomycotina</taxon>
        <taxon>Agaricomycetes</taxon>
        <taxon>Agaricomycetidae</taxon>
        <taxon>Agaricales</taxon>
        <taxon>Agaricineae</taxon>
        <taxon>Agaricaceae</taxon>
        <taxon>Macrolepiota</taxon>
    </lineage>
</organism>
<dbReference type="AlphaFoldDB" id="A0A9P5X3Q1"/>
<gene>
    <name evidence="1" type="ORF">P691DRAFT_645298</name>
</gene>
<reference evidence="1" key="1">
    <citation type="submission" date="2020-11" db="EMBL/GenBank/DDBJ databases">
        <authorList>
            <consortium name="DOE Joint Genome Institute"/>
            <person name="Ahrendt S."/>
            <person name="Riley R."/>
            <person name="Andreopoulos W."/>
            <person name="Labutti K."/>
            <person name="Pangilinan J."/>
            <person name="Ruiz-Duenas F.J."/>
            <person name="Barrasa J.M."/>
            <person name="Sanchez-Garcia M."/>
            <person name="Camarero S."/>
            <person name="Miyauchi S."/>
            <person name="Serrano A."/>
            <person name="Linde D."/>
            <person name="Babiker R."/>
            <person name="Drula E."/>
            <person name="Ayuso-Fernandez I."/>
            <person name="Pacheco R."/>
            <person name="Padilla G."/>
            <person name="Ferreira P."/>
            <person name="Barriuso J."/>
            <person name="Kellner H."/>
            <person name="Castanera R."/>
            <person name="Alfaro M."/>
            <person name="Ramirez L."/>
            <person name="Pisabarro A.G."/>
            <person name="Kuo A."/>
            <person name="Tritt A."/>
            <person name="Lipzen A."/>
            <person name="He G."/>
            <person name="Yan M."/>
            <person name="Ng V."/>
            <person name="Cullen D."/>
            <person name="Martin F."/>
            <person name="Rosso M.-N."/>
            <person name="Henrissat B."/>
            <person name="Hibbett D."/>
            <person name="Martinez A.T."/>
            <person name="Grigoriev I.V."/>
        </authorList>
    </citation>
    <scope>NUCLEOTIDE SEQUENCE</scope>
    <source>
        <strain evidence="1">MF-IS2</strain>
    </source>
</reference>
<comment type="caution">
    <text evidence="1">The sequence shown here is derived from an EMBL/GenBank/DDBJ whole genome shotgun (WGS) entry which is preliminary data.</text>
</comment>
<dbReference type="OrthoDB" id="5967843at2759"/>